<proteinExistence type="predicted"/>
<reference evidence="1 2" key="1">
    <citation type="submission" date="2020-07" db="EMBL/GenBank/DDBJ databases">
        <title>Bacterium isolated from marien macroalgae.</title>
        <authorList>
            <person name="Zhu K."/>
            <person name="Lu D."/>
            <person name="Du Z."/>
        </authorList>
    </citation>
    <scope>NUCLEOTIDE SEQUENCE [LARGE SCALE GENOMIC DNA]</scope>
    <source>
        <strain evidence="1 2">3-1745</strain>
    </source>
</reference>
<dbReference type="Proteomes" id="UP000538931">
    <property type="component" value="Unassembled WGS sequence"/>
</dbReference>
<name>A0A7W2AAZ6_9GAMM</name>
<keyword evidence="2" id="KW-1185">Reference proteome</keyword>
<dbReference type="RefSeq" id="WP_181736352.1">
    <property type="nucleotide sequence ID" value="NZ_JACEMT010000029.1"/>
</dbReference>
<sequence length="95" mass="10356">MAGKNGFEQLQKTLEEVQLALEELGGALGEVNYDPEDPASIESAIQAVYQMVDEKTEAYASNQIVMSLVAETKEGLREQIIQHASQARLESDGDS</sequence>
<organism evidence="1 2">
    <name type="scientific">Marinobacterium marinum</name>
    <dbReference type="NCBI Taxonomy" id="2756129"/>
    <lineage>
        <taxon>Bacteria</taxon>
        <taxon>Pseudomonadati</taxon>
        <taxon>Pseudomonadota</taxon>
        <taxon>Gammaproteobacteria</taxon>
        <taxon>Oceanospirillales</taxon>
        <taxon>Oceanospirillaceae</taxon>
        <taxon>Marinobacterium</taxon>
    </lineage>
</organism>
<evidence type="ECO:0000313" key="2">
    <source>
        <dbReference type="Proteomes" id="UP000538931"/>
    </source>
</evidence>
<gene>
    <name evidence="1" type="ORF">H1S06_00645</name>
</gene>
<dbReference type="AlphaFoldDB" id="A0A7W2AAZ6"/>
<comment type="caution">
    <text evidence="1">The sequence shown here is derived from an EMBL/GenBank/DDBJ whole genome shotgun (WGS) entry which is preliminary data.</text>
</comment>
<evidence type="ECO:0000313" key="1">
    <source>
        <dbReference type="EMBL" id="MBA4500879.1"/>
    </source>
</evidence>
<accession>A0A7W2AAZ6</accession>
<protein>
    <submittedName>
        <fullName evidence="1">Uncharacterized protein</fullName>
    </submittedName>
</protein>
<dbReference type="EMBL" id="JACEMT010000029">
    <property type="protein sequence ID" value="MBA4500879.1"/>
    <property type="molecule type" value="Genomic_DNA"/>
</dbReference>